<protein>
    <recommendedName>
        <fullName evidence="1">DNA polymerase III subunit psi</fullName>
    </recommendedName>
</protein>
<dbReference type="EMBL" id="FMUQ01000008">
    <property type="protein sequence ID" value="SCY03172.1"/>
    <property type="molecule type" value="Genomic_DNA"/>
</dbReference>
<evidence type="ECO:0000256" key="1">
    <source>
        <dbReference type="PIRNR" id="PIRNR029225"/>
    </source>
</evidence>
<evidence type="ECO:0000313" key="2">
    <source>
        <dbReference type="EMBL" id="SCY03172.1"/>
    </source>
</evidence>
<name>A0A1G5CL87_9PAST</name>
<evidence type="ECO:0000313" key="3">
    <source>
        <dbReference type="Proteomes" id="UP000199588"/>
    </source>
</evidence>
<accession>A0A1G5CL87</accession>
<keyword evidence="3" id="KW-1185">Reference proteome</keyword>
<dbReference type="InterPro" id="IPR004615">
    <property type="entry name" value="DNA_pol_III_psi"/>
</dbReference>
<keyword evidence="1" id="KW-0548">Nucleotidyltransferase</keyword>
<dbReference type="SUPFAM" id="SSF102220">
    <property type="entry name" value="DNA polymerase III psi subunit"/>
    <property type="match status" value="1"/>
</dbReference>
<dbReference type="RefSeq" id="WP_011200760.1">
    <property type="nucleotide sequence ID" value="NZ_CP015031.1"/>
</dbReference>
<keyword evidence="1" id="KW-0239">DNA-directed DNA polymerase</keyword>
<keyword evidence="1" id="KW-0235">DNA replication</keyword>
<reference evidence="2 3" key="1">
    <citation type="submission" date="2016-10" db="EMBL/GenBank/DDBJ databases">
        <authorList>
            <person name="Varghese N."/>
            <person name="Submissions S."/>
        </authorList>
    </citation>
    <scope>NUCLEOTIDE SEQUENCE [LARGE SCALE GENOMIC DNA]</scope>
    <source>
        <strain evidence="2 3">DSM 22022</strain>
    </source>
</reference>
<dbReference type="Proteomes" id="UP000199588">
    <property type="component" value="Unassembled WGS sequence"/>
</dbReference>
<dbReference type="Gene3D" id="3.40.50.10220">
    <property type="entry name" value="DNA polymerase III, psi subunit"/>
    <property type="match status" value="1"/>
</dbReference>
<dbReference type="PIRSF" id="PIRSF029225">
    <property type="entry name" value="DNA_pol_III_psi"/>
    <property type="match status" value="1"/>
</dbReference>
<sequence>MNRRDHLLQELGITQWQLRRPDVLKGAINIAVEEHIRLLVIAECTLSARDFFIQDVLRSAEIKLQDCLFLTFSQAAHLTVQHPVNYWLLSDEQGIIEQTLTFCTLQNSLWQTPDLPRLKLDRRAKQALWKQIQTSL</sequence>
<dbReference type="InterPro" id="IPR036654">
    <property type="entry name" value="DNA_pol_III_psi_sf"/>
</dbReference>
<dbReference type="NCBIfam" id="NF005335">
    <property type="entry name" value="PRK06856.1-1"/>
    <property type="match status" value="1"/>
</dbReference>
<organism evidence="2 3">
    <name type="scientific">Basfia succiniciproducens</name>
    <dbReference type="NCBI Taxonomy" id="653940"/>
    <lineage>
        <taxon>Bacteria</taxon>
        <taxon>Pseudomonadati</taxon>
        <taxon>Pseudomonadota</taxon>
        <taxon>Gammaproteobacteria</taxon>
        <taxon>Pasteurellales</taxon>
        <taxon>Pasteurellaceae</taxon>
        <taxon>Basfia</taxon>
    </lineage>
</organism>
<comment type="caution">
    <text evidence="2">The sequence shown here is derived from an EMBL/GenBank/DDBJ whole genome shotgun (WGS) entry which is preliminary data.</text>
</comment>
<keyword evidence="1" id="KW-0808">Transferase</keyword>
<proteinExistence type="predicted"/>
<dbReference type="Pfam" id="PF03603">
    <property type="entry name" value="DNA_III_psi"/>
    <property type="match status" value="1"/>
</dbReference>
<comment type="function">
    <text evidence="1">Part of the beta sliding clamp loading complex, which hydrolyzes ATP to load the beta clamp onto primed DNA to form the DNA replication pre-initiation complex. DNA polymerase III is a complex, multichain enzyme responsible for most of the replicative synthesis in bacteria. This DNA polymerase also exhibits 3' to 5' exonuclease activity.</text>
</comment>
<gene>
    <name evidence="2" type="ORF">SAMN02910354_01234</name>
</gene>